<dbReference type="EMBL" id="JBEAFC010000004">
    <property type="protein sequence ID" value="KAL1560467.1"/>
    <property type="molecule type" value="Genomic_DNA"/>
</dbReference>
<feature type="compositionally biased region" description="Basic and acidic residues" evidence="1">
    <location>
        <begin position="149"/>
        <end position="162"/>
    </location>
</feature>
<dbReference type="Proteomes" id="UP001567538">
    <property type="component" value="Unassembled WGS sequence"/>
</dbReference>
<evidence type="ECO:0000313" key="2">
    <source>
        <dbReference type="EMBL" id="KAL1560467.1"/>
    </source>
</evidence>
<sequence length="568" mass="62807">MIDTRSSGVADNAKQGAEDITNVAAGVQAEEVVIEYVVGMKKPVSLNSLYSVAARKKANKTTKAGTNTTECNVPTEKGVQKDVDNETTAMKGMSGNMATKLSACDKEGVGTEPSGRSVGGLKSGGKDLFGTKHPREDLGDPVEIPSTKENNECTKTADDKGKSKVIGKKVKGKEKVVHKKGKQASVINEESRNIGKNAQTSNNIPASEQLNEDQDTEDLHDAQQNWKKRKVSPFTGPISFLVAFYVDLVFHKTLLVSRVFPTVAGWTSTISGKDNHKEPSEVAILSVCNTQHVALTTSLPPVSSFTTIGMSDYPDNEQAMVSVSCSARQVTGTKNEIYVEEIVKSVVDAYMECGDVVDDDDDELSLSSWMNKSVIPVGNIKEIRKIDKDNEIDVEAIVKSAVDAYMECDDNDDDFVTPLVRKSEAKMRDLVVLHASEQRNDDMENWKMKVRSKAEMKITNALRSPFYERPVKVSNKLNPDERIMFYWLMTTYNTNEEKLVYDDDVVEVRVIEFISLLPHSQISSGIVNAWCSVLNNMEDLRAPSSPKRLFFTTYPAVSEHKFSIMTRI</sequence>
<accession>A0ABD1HVI2</accession>
<organism evidence="2 3">
    <name type="scientific">Salvia divinorum</name>
    <name type="common">Maria pastora</name>
    <name type="synonym">Diviner's sage</name>
    <dbReference type="NCBI Taxonomy" id="28513"/>
    <lineage>
        <taxon>Eukaryota</taxon>
        <taxon>Viridiplantae</taxon>
        <taxon>Streptophyta</taxon>
        <taxon>Embryophyta</taxon>
        <taxon>Tracheophyta</taxon>
        <taxon>Spermatophyta</taxon>
        <taxon>Magnoliopsida</taxon>
        <taxon>eudicotyledons</taxon>
        <taxon>Gunneridae</taxon>
        <taxon>Pentapetalae</taxon>
        <taxon>asterids</taxon>
        <taxon>lamiids</taxon>
        <taxon>Lamiales</taxon>
        <taxon>Lamiaceae</taxon>
        <taxon>Nepetoideae</taxon>
        <taxon>Mentheae</taxon>
        <taxon>Salviinae</taxon>
        <taxon>Salvia</taxon>
        <taxon>Salvia subgen. Calosphace</taxon>
    </lineage>
</organism>
<keyword evidence="3" id="KW-1185">Reference proteome</keyword>
<feature type="compositionally biased region" description="Polar residues" evidence="1">
    <location>
        <begin position="194"/>
        <end position="209"/>
    </location>
</feature>
<comment type="caution">
    <text evidence="2">The sequence shown here is derived from an EMBL/GenBank/DDBJ whole genome shotgun (WGS) entry which is preliminary data.</text>
</comment>
<feature type="compositionally biased region" description="Basic and acidic residues" evidence="1">
    <location>
        <begin position="129"/>
        <end position="138"/>
    </location>
</feature>
<protein>
    <submittedName>
        <fullName evidence="2">Uncharacterized protein</fullName>
    </submittedName>
</protein>
<name>A0ABD1HVI2_SALDI</name>
<gene>
    <name evidence="2" type="ORF">AAHA92_10675</name>
</gene>
<feature type="region of interest" description="Disordered" evidence="1">
    <location>
        <begin position="106"/>
        <end position="228"/>
    </location>
</feature>
<evidence type="ECO:0000256" key="1">
    <source>
        <dbReference type="SAM" id="MobiDB-lite"/>
    </source>
</evidence>
<reference evidence="2 3" key="1">
    <citation type="submission" date="2024-06" db="EMBL/GenBank/DDBJ databases">
        <title>A chromosome level genome sequence of Diviner's sage (Salvia divinorum).</title>
        <authorList>
            <person name="Ford S.A."/>
            <person name="Ro D.-K."/>
            <person name="Ness R.W."/>
            <person name="Phillips M.A."/>
        </authorList>
    </citation>
    <scope>NUCLEOTIDE SEQUENCE [LARGE SCALE GENOMIC DNA]</scope>
    <source>
        <strain evidence="2">SAF-2024a</strain>
        <tissue evidence="2">Leaf</tissue>
    </source>
</reference>
<proteinExistence type="predicted"/>
<feature type="compositionally biased region" description="Basic residues" evidence="1">
    <location>
        <begin position="163"/>
        <end position="182"/>
    </location>
</feature>
<dbReference type="AlphaFoldDB" id="A0ABD1HVI2"/>
<evidence type="ECO:0000313" key="3">
    <source>
        <dbReference type="Proteomes" id="UP001567538"/>
    </source>
</evidence>